<protein>
    <submittedName>
        <fullName evidence="4">Tetratricopeptide repeat domain containing protein</fullName>
    </submittedName>
</protein>
<accession>L8GMK0</accession>
<keyword evidence="2" id="KW-0175">Coiled coil</keyword>
<dbReference type="SMART" id="SM00386">
    <property type="entry name" value="HAT"/>
    <property type="match status" value="7"/>
</dbReference>
<dbReference type="Proteomes" id="UP000011083">
    <property type="component" value="Unassembled WGS sequence"/>
</dbReference>
<evidence type="ECO:0000256" key="2">
    <source>
        <dbReference type="SAM" id="Coils"/>
    </source>
</evidence>
<keyword evidence="1" id="KW-0677">Repeat</keyword>
<dbReference type="OrthoDB" id="440128at2759"/>
<dbReference type="Gene3D" id="1.25.40.10">
    <property type="entry name" value="Tetratricopeptide repeat domain"/>
    <property type="match status" value="2"/>
</dbReference>
<feature type="compositionally biased region" description="Basic and acidic residues" evidence="3">
    <location>
        <begin position="164"/>
        <end position="174"/>
    </location>
</feature>
<dbReference type="PANTHER" id="PTHR11246">
    <property type="entry name" value="PRE-MRNA SPLICING FACTOR"/>
    <property type="match status" value="1"/>
</dbReference>
<evidence type="ECO:0000256" key="3">
    <source>
        <dbReference type="SAM" id="MobiDB-lite"/>
    </source>
</evidence>
<feature type="coiled-coil region" evidence="2">
    <location>
        <begin position="213"/>
        <end position="241"/>
    </location>
</feature>
<dbReference type="InterPro" id="IPR011990">
    <property type="entry name" value="TPR-like_helical_dom_sf"/>
</dbReference>
<reference evidence="4 5" key="1">
    <citation type="journal article" date="2013" name="Genome Biol.">
        <title>Genome of Acanthamoeba castellanii highlights extensive lateral gene transfer and early evolution of tyrosine kinase signaling.</title>
        <authorList>
            <person name="Clarke M."/>
            <person name="Lohan A.J."/>
            <person name="Liu B."/>
            <person name="Lagkouvardos I."/>
            <person name="Roy S."/>
            <person name="Zafar N."/>
            <person name="Bertelli C."/>
            <person name="Schilde C."/>
            <person name="Kianianmomeni A."/>
            <person name="Burglin T.R."/>
            <person name="Frech C."/>
            <person name="Turcotte B."/>
            <person name="Kopec K.O."/>
            <person name="Synnott J.M."/>
            <person name="Choo C."/>
            <person name="Paponov I."/>
            <person name="Finkler A."/>
            <person name="Soon Heng Tan C."/>
            <person name="Hutchins A.P."/>
            <person name="Weinmeier T."/>
            <person name="Rattei T."/>
            <person name="Chu J.S."/>
            <person name="Gimenez G."/>
            <person name="Irimia M."/>
            <person name="Rigden D.J."/>
            <person name="Fitzpatrick D.A."/>
            <person name="Lorenzo-Morales J."/>
            <person name="Bateman A."/>
            <person name="Chiu C.H."/>
            <person name="Tang P."/>
            <person name="Hegemann P."/>
            <person name="Fromm H."/>
            <person name="Raoult D."/>
            <person name="Greub G."/>
            <person name="Miranda-Saavedra D."/>
            <person name="Chen N."/>
            <person name="Nash P."/>
            <person name="Ginger M.L."/>
            <person name="Horn M."/>
            <person name="Schaap P."/>
            <person name="Caler L."/>
            <person name="Loftus B."/>
        </authorList>
    </citation>
    <scope>NUCLEOTIDE SEQUENCE [LARGE SCALE GENOMIC DNA]</scope>
    <source>
        <strain evidence="4 5">Neff</strain>
    </source>
</reference>
<gene>
    <name evidence="4" type="ORF">ACA1_365730</name>
</gene>
<dbReference type="GO" id="GO:0000398">
    <property type="term" value="P:mRNA splicing, via spliceosome"/>
    <property type="evidence" value="ECO:0007669"/>
    <property type="project" value="InterPro"/>
</dbReference>
<dbReference type="STRING" id="1257118.L8GMK0"/>
<name>L8GMK0_ACACF</name>
<evidence type="ECO:0000313" key="4">
    <source>
        <dbReference type="EMBL" id="ELR13983.1"/>
    </source>
</evidence>
<dbReference type="VEuPathDB" id="AmoebaDB:ACA1_365730"/>
<feature type="region of interest" description="Disordered" evidence="3">
    <location>
        <begin position="856"/>
        <end position="876"/>
    </location>
</feature>
<feature type="compositionally biased region" description="Polar residues" evidence="3">
    <location>
        <begin position="857"/>
        <end position="871"/>
    </location>
</feature>
<feature type="region of interest" description="Disordered" evidence="3">
    <location>
        <begin position="150"/>
        <end position="190"/>
    </location>
</feature>
<organism evidence="4 5">
    <name type="scientific">Acanthamoeba castellanii (strain ATCC 30010 / Neff)</name>
    <dbReference type="NCBI Taxonomy" id="1257118"/>
    <lineage>
        <taxon>Eukaryota</taxon>
        <taxon>Amoebozoa</taxon>
        <taxon>Discosea</taxon>
        <taxon>Longamoebia</taxon>
        <taxon>Centramoebida</taxon>
        <taxon>Acanthamoebidae</taxon>
        <taxon>Acanthamoeba</taxon>
    </lineage>
</organism>
<dbReference type="InterPro" id="IPR003107">
    <property type="entry name" value="HAT"/>
</dbReference>
<keyword evidence="5" id="KW-1185">Reference proteome</keyword>
<proteinExistence type="predicted"/>
<evidence type="ECO:0000313" key="5">
    <source>
        <dbReference type="Proteomes" id="UP000011083"/>
    </source>
</evidence>
<dbReference type="PANTHER" id="PTHR11246:SF20">
    <property type="entry name" value="TPR-CONTAINING PROTEIN DDB_G0280363"/>
    <property type="match status" value="1"/>
</dbReference>
<dbReference type="GeneID" id="14914499"/>
<dbReference type="RefSeq" id="XP_004335996.1">
    <property type="nucleotide sequence ID" value="XM_004335948.1"/>
</dbReference>
<dbReference type="AlphaFoldDB" id="L8GMK0"/>
<feature type="compositionally biased region" description="Low complexity" evidence="3">
    <location>
        <begin position="272"/>
        <end position="298"/>
    </location>
</feature>
<feature type="region of interest" description="Disordered" evidence="3">
    <location>
        <begin position="272"/>
        <end position="327"/>
    </location>
</feature>
<dbReference type="SUPFAM" id="SSF48452">
    <property type="entry name" value="TPR-like"/>
    <property type="match status" value="2"/>
</dbReference>
<dbReference type="KEGG" id="acan:ACA1_365730"/>
<dbReference type="EMBL" id="KB008073">
    <property type="protein sequence ID" value="ELR13983.1"/>
    <property type="molecule type" value="Genomic_DNA"/>
</dbReference>
<dbReference type="InterPro" id="IPR045075">
    <property type="entry name" value="Syf1-like"/>
</dbReference>
<evidence type="ECO:0000256" key="1">
    <source>
        <dbReference type="ARBA" id="ARBA00022737"/>
    </source>
</evidence>
<sequence length="958" mass="108369">MATHLAVPQHAWQGYDLMADAENIPVVSNLNGASKVVGSNRPTFPSYFSSGAGFDPMMTADRTKPYSSSASTSDPIVASCASSSSMNTADENDFSLFSAPPSSLLKKNNSLPPPPFSSFSYFSFSFLNEFMQQTQGAAALPFAPVPPAKYTSALNQQPQPQHYPRAEPLRERRTPSPPPAATANYGPATTVLPLPQASAAFHHQQQQYFHHQQQQLQLQHQAALRQQQQQQQQQYHQAQIQAQAQQQVPVYRQESPLLPTPDYHHQQHFAIHHAQQPQYQPHQPQQYQQQSQAQQPVQEVYERRESYSDGEYDQSGSDSDGYCGPHESPQVKAAFKNFLRQFKRKEKESGVEGARDYAVEQMSTLPSSLHWRVCLELADFLKRENAASQARKWYAKVVQLQPSASQGWLEYAKLEEECGRLTKCRDILLEGLTHCPYSESLLVKALKHEERIGNLPGARSLMSRLKAESVERTWKTVLEGGLLEARAGNLHVAREVFKYLIRHVPWYGPIFNEAFRLEERHEHHRRASVLVEKGLEENPRYGPLWFSALRVQERLAYEQLSGDLTALRNTVKRALACVPKELVWKIHFEHAQVEERAGNLQRCRREYVRSAYSCPQNLIWKVWLGGARTELSVGNTKAARKLLQRALGAAPRKMRAAVLLECSRLEEYDGHTEAARLILRKARKETKHEWRVFLESVLLEIRANNIAQAIVQAEEALRIHTGTGRLWAVLIHLHWLRRDEPAQLRVFKEALQEVPKSGEVWCEGARIALRRGNPVDARRFLQFAIQFTPQYGDSFVEYLRLELIEKGAAAADVHDLEQMCINADPNYGFIWLQCKHDALDGPKRVLANAREMLLGQEPSQPATGTQRSASASVPFGKRQSSSCGGYAFLNANDQVWPVHMKHQHQRVPLSQREAKVPATATEGGSALHRELTCLTPLSHCVSLSEKWKIIFGGDPIKP</sequence>